<name>A0A410P3J5_VELA1</name>
<dbReference type="PANTHER" id="PTHR40060">
    <property type="entry name" value="UPF0316 PROTEIN YEBE"/>
    <property type="match status" value="1"/>
</dbReference>
<dbReference type="InterPro" id="IPR019264">
    <property type="entry name" value="DUF2179"/>
</dbReference>
<dbReference type="PANTHER" id="PTHR40060:SF1">
    <property type="entry name" value="UPF0316 PROTEIN YEBE"/>
    <property type="match status" value="1"/>
</dbReference>
<reference evidence="9 10" key="1">
    <citation type="submission" date="2017-01" db="EMBL/GenBank/DDBJ databases">
        <title>First insights into the biology of 'candidatus Vampirococcus archaeovorus'.</title>
        <authorList>
            <person name="Kizina J."/>
            <person name="Jordan S."/>
            <person name="Stueber K."/>
            <person name="Reinhardt R."/>
            <person name="Harder J."/>
        </authorList>
    </citation>
    <scope>NUCLEOTIDE SEQUENCE [LARGE SCALE GENOMIC DNA]</scope>
    <source>
        <strain evidence="9 10">LiM</strain>
    </source>
</reference>
<keyword evidence="3 6" id="KW-0812">Transmembrane</keyword>
<evidence type="ECO:0000256" key="3">
    <source>
        <dbReference type="ARBA" id="ARBA00022692"/>
    </source>
</evidence>
<keyword evidence="10" id="KW-1185">Reference proteome</keyword>
<dbReference type="GO" id="GO:0005886">
    <property type="term" value="C:plasma membrane"/>
    <property type="evidence" value="ECO:0007669"/>
    <property type="project" value="UniProtKB-SubCell"/>
</dbReference>
<dbReference type="OrthoDB" id="48231at2"/>
<dbReference type="KEGG" id="vai:BU251_02815"/>
<dbReference type="EMBL" id="CP019384">
    <property type="protein sequence ID" value="QAT16739.1"/>
    <property type="molecule type" value="Genomic_DNA"/>
</dbReference>
<dbReference type="InterPro" id="IPR044035">
    <property type="entry name" value="DUF5698"/>
</dbReference>
<dbReference type="Pfam" id="PF10035">
    <property type="entry name" value="DUF2179"/>
    <property type="match status" value="1"/>
</dbReference>
<dbReference type="AlphaFoldDB" id="A0A410P3J5"/>
<evidence type="ECO:0000259" key="7">
    <source>
        <dbReference type="Pfam" id="PF10035"/>
    </source>
</evidence>
<dbReference type="InterPro" id="IPR022930">
    <property type="entry name" value="UPF0316"/>
</dbReference>
<comment type="subcellular location">
    <subcellularLocation>
        <location evidence="1 6">Cell membrane</location>
        <topology evidence="1 6">Multi-pass membrane protein</topology>
    </subcellularLocation>
</comment>
<proteinExistence type="inferred from homology"/>
<dbReference type="NCBIfam" id="NF003191">
    <property type="entry name" value="PRK04164.1-2"/>
    <property type="match status" value="1"/>
</dbReference>
<evidence type="ECO:0000313" key="10">
    <source>
        <dbReference type="Proteomes" id="UP000287243"/>
    </source>
</evidence>
<organism evidence="9 10">
    <name type="scientific">Velamenicoccus archaeovorus</name>
    <dbReference type="NCBI Taxonomy" id="1930593"/>
    <lineage>
        <taxon>Bacteria</taxon>
        <taxon>Pseudomonadati</taxon>
        <taxon>Candidatus Omnitrophota</taxon>
        <taxon>Candidatus Velamenicoccus</taxon>
    </lineage>
</organism>
<evidence type="ECO:0000256" key="6">
    <source>
        <dbReference type="HAMAP-Rule" id="MF_01515"/>
    </source>
</evidence>
<keyword evidence="4 6" id="KW-1133">Transmembrane helix</keyword>
<feature type="transmembrane region" description="Helical" evidence="6">
    <location>
        <begin position="70"/>
        <end position="90"/>
    </location>
</feature>
<accession>A0A410P3J5</accession>
<evidence type="ECO:0000259" key="8">
    <source>
        <dbReference type="Pfam" id="PF18955"/>
    </source>
</evidence>
<feature type="domain" description="DUF2179" evidence="7">
    <location>
        <begin position="121"/>
        <end position="171"/>
    </location>
</feature>
<keyword evidence="5 6" id="KW-0472">Membrane</keyword>
<protein>
    <recommendedName>
        <fullName evidence="6">UPF0316 protein BU251_02815</fullName>
    </recommendedName>
</protein>
<sequence>MSFVIPQNDFVPILIPILIFLARAADVSMAAVRIIFVSRGIRALAAIIGFFEMLVWLIGISQIMQNLNNPISYIAFAGGFSMGTFVGITIERKIAIGNLAVQFITNKNPASLLRYFRSKGYGATTIDGQGTAGPVKIVFVIVRRKLLDNVLGIIKKFDQGAFYTIEDVRGVARLNPVI</sequence>
<feature type="transmembrane region" description="Helical" evidence="6">
    <location>
        <begin position="43"/>
        <end position="64"/>
    </location>
</feature>
<feature type="domain" description="DUF5698" evidence="8">
    <location>
        <begin position="32"/>
        <end position="88"/>
    </location>
</feature>
<gene>
    <name evidence="9" type="ORF">BU251_02815</name>
</gene>
<evidence type="ECO:0000256" key="1">
    <source>
        <dbReference type="ARBA" id="ARBA00004651"/>
    </source>
</evidence>
<keyword evidence="2 6" id="KW-1003">Cell membrane</keyword>
<dbReference type="CDD" id="cd16381">
    <property type="entry name" value="YitT_C_like_1"/>
    <property type="match status" value="1"/>
</dbReference>
<evidence type="ECO:0000256" key="4">
    <source>
        <dbReference type="ARBA" id="ARBA00022989"/>
    </source>
</evidence>
<dbReference type="Proteomes" id="UP000287243">
    <property type="component" value="Chromosome"/>
</dbReference>
<evidence type="ECO:0000313" key="9">
    <source>
        <dbReference type="EMBL" id="QAT16739.1"/>
    </source>
</evidence>
<dbReference type="HAMAP" id="MF_01515">
    <property type="entry name" value="UPF0316"/>
    <property type="match status" value="1"/>
</dbReference>
<feature type="transmembrane region" description="Helical" evidence="6">
    <location>
        <begin position="13"/>
        <end position="36"/>
    </location>
</feature>
<dbReference type="RefSeq" id="WP_128699376.1">
    <property type="nucleotide sequence ID" value="NZ_CP019384.1"/>
</dbReference>
<comment type="similarity">
    <text evidence="6">Belongs to the UPF0316 family.</text>
</comment>
<evidence type="ECO:0000256" key="2">
    <source>
        <dbReference type="ARBA" id="ARBA00022475"/>
    </source>
</evidence>
<dbReference type="Pfam" id="PF18955">
    <property type="entry name" value="DUF5698"/>
    <property type="match status" value="1"/>
</dbReference>
<evidence type="ECO:0000256" key="5">
    <source>
        <dbReference type="ARBA" id="ARBA00023136"/>
    </source>
</evidence>